<evidence type="ECO:0000313" key="2">
    <source>
        <dbReference type="EMBL" id="PKY54372.1"/>
    </source>
</evidence>
<accession>A0A2I1H663</accession>
<dbReference type="Proteomes" id="UP000234323">
    <property type="component" value="Unassembled WGS sequence"/>
</dbReference>
<keyword evidence="3" id="KW-1185">Reference proteome</keyword>
<feature type="region of interest" description="Disordered" evidence="1">
    <location>
        <begin position="118"/>
        <end position="149"/>
    </location>
</feature>
<protein>
    <submittedName>
        <fullName evidence="2">Uncharacterized protein</fullName>
    </submittedName>
</protein>
<dbReference type="EMBL" id="LLXI01001594">
    <property type="protein sequence ID" value="PKY54372.1"/>
    <property type="molecule type" value="Genomic_DNA"/>
</dbReference>
<reference evidence="2 3" key="1">
    <citation type="submission" date="2015-10" db="EMBL/GenBank/DDBJ databases">
        <title>Genome analyses suggest a sexual origin of heterokaryosis in a supposedly ancient asexual fungus.</title>
        <authorList>
            <person name="Ropars J."/>
            <person name="Sedzielewska K."/>
            <person name="Noel J."/>
            <person name="Charron P."/>
            <person name="Farinelli L."/>
            <person name="Marton T."/>
            <person name="Kruger M."/>
            <person name="Pelin A."/>
            <person name="Brachmann A."/>
            <person name="Corradi N."/>
        </authorList>
    </citation>
    <scope>NUCLEOTIDE SEQUENCE [LARGE SCALE GENOMIC DNA]</scope>
    <source>
        <strain evidence="2 3">A4</strain>
    </source>
</reference>
<organism evidence="2 3">
    <name type="scientific">Rhizophagus irregularis</name>
    <dbReference type="NCBI Taxonomy" id="588596"/>
    <lineage>
        <taxon>Eukaryota</taxon>
        <taxon>Fungi</taxon>
        <taxon>Fungi incertae sedis</taxon>
        <taxon>Mucoromycota</taxon>
        <taxon>Glomeromycotina</taxon>
        <taxon>Glomeromycetes</taxon>
        <taxon>Glomerales</taxon>
        <taxon>Glomeraceae</taxon>
        <taxon>Rhizophagus</taxon>
    </lineage>
</organism>
<comment type="caution">
    <text evidence="2">The sequence shown here is derived from an EMBL/GenBank/DDBJ whole genome shotgun (WGS) entry which is preliminary data.</text>
</comment>
<name>A0A2I1H663_9GLOM</name>
<gene>
    <name evidence="2" type="ORF">RhiirA4_473160</name>
</gene>
<feature type="compositionally biased region" description="Polar residues" evidence="1">
    <location>
        <begin position="118"/>
        <end position="144"/>
    </location>
</feature>
<evidence type="ECO:0000256" key="1">
    <source>
        <dbReference type="SAM" id="MobiDB-lite"/>
    </source>
</evidence>
<proteinExistence type="predicted"/>
<evidence type="ECO:0000313" key="3">
    <source>
        <dbReference type="Proteomes" id="UP000234323"/>
    </source>
</evidence>
<sequence>MVLLYYESSKESQPLRESSSCYREVKDKFCWQAIKRLETDVQSSDVQVLKDFVKDYNAFFGKIVRVKGMRFIILYFNKESQLMSAINESTKKYEIGHGLWIKKQDDFIDDNGDLQEINSGRLNNRNKTSRSSGSRIDWEQQSGMHTRAGPSRTLKQWRYKMEYRAAYLDLFS</sequence>
<dbReference type="AlphaFoldDB" id="A0A2I1H663"/>